<dbReference type="AlphaFoldDB" id="A0A8T0GZ53"/>
<reference evidence="2" key="1">
    <citation type="submission" date="2020-06" db="EMBL/GenBank/DDBJ databases">
        <title>WGS assembly of Ceratodon purpureus strain R40.</title>
        <authorList>
            <person name="Carey S.B."/>
            <person name="Jenkins J."/>
            <person name="Shu S."/>
            <person name="Lovell J.T."/>
            <person name="Sreedasyam A."/>
            <person name="Maumus F."/>
            <person name="Tiley G.P."/>
            <person name="Fernandez-Pozo N."/>
            <person name="Barry K."/>
            <person name="Chen C."/>
            <person name="Wang M."/>
            <person name="Lipzen A."/>
            <person name="Daum C."/>
            <person name="Saski C.A."/>
            <person name="Payton A.C."/>
            <person name="Mcbreen J.C."/>
            <person name="Conrad R.E."/>
            <person name="Kollar L.M."/>
            <person name="Olsson S."/>
            <person name="Huttunen S."/>
            <person name="Landis J.B."/>
            <person name="Wickett N.J."/>
            <person name="Johnson M.G."/>
            <person name="Rensing S.A."/>
            <person name="Grimwood J."/>
            <person name="Schmutz J."/>
            <person name="Mcdaniel S.F."/>
        </authorList>
    </citation>
    <scope>NUCLEOTIDE SEQUENCE</scope>
    <source>
        <strain evidence="2">R40</strain>
    </source>
</reference>
<dbReference type="Proteomes" id="UP000822688">
    <property type="component" value="Chromosome 8"/>
</dbReference>
<organism evidence="2 3">
    <name type="scientific">Ceratodon purpureus</name>
    <name type="common">Fire moss</name>
    <name type="synonym">Dicranum purpureum</name>
    <dbReference type="NCBI Taxonomy" id="3225"/>
    <lineage>
        <taxon>Eukaryota</taxon>
        <taxon>Viridiplantae</taxon>
        <taxon>Streptophyta</taxon>
        <taxon>Embryophyta</taxon>
        <taxon>Bryophyta</taxon>
        <taxon>Bryophytina</taxon>
        <taxon>Bryopsida</taxon>
        <taxon>Dicranidae</taxon>
        <taxon>Pseudoditrichales</taxon>
        <taxon>Ditrichaceae</taxon>
        <taxon>Ceratodon</taxon>
    </lineage>
</organism>
<accession>A0A8T0GZ53</accession>
<feature type="region of interest" description="Disordered" evidence="1">
    <location>
        <begin position="59"/>
        <end position="120"/>
    </location>
</feature>
<feature type="compositionally biased region" description="Polar residues" evidence="1">
    <location>
        <begin position="59"/>
        <end position="80"/>
    </location>
</feature>
<evidence type="ECO:0000313" key="2">
    <source>
        <dbReference type="EMBL" id="KAG0563725.1"/>
    </source>
</evidence>
<proteinExistence type="predicted"/>
<gene>
    <name evidence="2" type="ORF">KC19_8G054600</name>
</gene>
<evidence type="ECO:0000313" key="3">
    <source>
        <dbReference type="Proteomes" id="UP000822688"/>
    </source>
</evidence>
<comment type="caution">
    <text evidence="2">The sequence shown here is derived from an EMBL/GenBank/DDBJ whole genome shotgun (WGS) entry which is preliminary data.</text>
</comment>
<dbReference type="EMBL" id="CM026429">
    <property type="protein sequence ID" value="KAG0563725.1"/>
    <property type="molecule type" value="Genomic_DNA"/>
</dbReference>
<keyword evidence="3" id="KW-1185">Reference proteome</keyword>
<protein>
    <submittedName>
        <fullName evidence="2">Uncharacterized protein</fullName>
    </submittedName>
</protein>
<name>A0A8T0GZ53_CERPU</name>
<evidence type="ECO:0000256" key="1">
    <source>
        <dbReference type="SAM" id="MobiDB-lite"/>
    </source>
</evidence>
<sequence length="120" mass="13475">MYLEGQWLQTLVRMTEEQFLKLSRGEQIKMLTAFRIKGTFWLTPMAILNGFEEDMDTSNFSSLDMPTSSAGRPLSCTQDSVPGIDMEGDGGTPCTQRYKRKLDNDNVGASSNKVKKTLKL</sequence>